<feature type="non-terminal residue" evidence="2">
    <location>
        <position position="1"/>
    </location>
</feature>
<comment type="caution">
    <text evidence="2">The sequence shown here is derived from an EMBL/GenBank/DDBJ whole genome shotgun (WGS) entry which is preliminary data.</text>
</comment>
<feature type="compositionally biased region" description="Low complexity" evidence="1">
    <location>
        <begin position="13"/>
        <end position="31"/>
    </location>
</feature>
<keyword evidence="3" id="KW-1185">Reference proteome</keyword>
<evidence type="ECO:0000256" key="1">
    <source>
        <dbReference type="SAM" id="MobiDB-lite"/>
    </source>
</evidence>
<feature type="compositionally biased region" description="Basic and acidic residues" evidence="1">
    <location>
        <begin position="73"/>
        <end position="82"/>
    </location>
</feature>
<name>A0ABD0P102_CIRMR</name>
<feature type="region of interest" description="Disordered" evidence="1">
    <location>
        <begin position="1"/>
        <end position="90"/>
    </location>
</feature>
<organism evidence="2 3">
    <name type="scientific">Cirrhinus mrigala</name>
    <name type="common">Mrigala</name>
    <dbReference type="NCBI Taxonomy" id="683832"/>
    <lineage>
        <taxon>Eukaryota</taxon>
        <taxon>Metazoa</taxon>
        <taxon>Chordata</taxon>
        <taxon>Craniata</taxon>
        <taxon>Vertebrata</taxon>
        <taxon>Euteleostomi</taxon>
        <taxon>Actinopterygii</taxon>
        <taxon>Neopterygii</taxon>
        <taxon>Teleostei</taxon>
        <taxon>Ostariophysi</taxon>
        <taxon>Cypriniformes</taxon>
        <taxon>Cyprinidae</taxon>
        <taxon>Labeoninae</taxon>
        <taxon>Labeonini</taxon>
        <taxon>Cirrhinus</taxon>
    </lineage>
</organism>
<feature type="non-terminal residue" evidence="2">
    <location>
        <position position="90"/>
    </location>
</feature>
<protein>
    <submittedName>
        <fullName evidence="2">Uncharacterized protein</fullName>
    </submittedName>
</protein>
<sequence>PPARPTDTHCLVHPSQSHHGNHSSHGSHGNPDLGSPVMGHYSPRDLLRGRGHMPMDSPERRRRTGHGSLTNISRHESMKKMESPPIRRST</sequence>
<dbReference type="Proteomes" id="UP001529510">
    <property type="component" value="Unassembled WGS sequence"/>
</dbReference>
<proteinExistence type="predicted"/>
<reference evidence="2 3" key="1">
    <citation type="submission" date="2024-05" db="EMBL/GenBank/DDBJ databases">
        <title>Genome sequencing and assembly of Indian major carp, Cirrhinus mrigala (Hamilton, 1822).</title>
        <authorList>
            <person name="Mohindra V."/>
            <person name="Chowdhury L.M."/>
            <person name="Lal K."/>
            <person name="Jena J.K."/>
        </authorList>
    </citation>
    <scope>NUCLEOTIDE SEQUENCE [LARGE SCALE GENOMIC DNA]</scope>
    <source>
        <strain evidence="2">CM1030</strain>
        <tissue evidence="2">Blood</tissue>
    </source>
</reference>
<accession>A0ABD0P102</accession>
<evidence type="ECO:0000313" key="3">
    <source>
        <dbReference type="Proteomes" id="UP001529510"/>
    </source>
</evidence>
<dbReference type="EMBL" id="JAMKFB020000018">
    <property type="protein sequence ID" value="KAL0167777.1"/>
    <property type="molecule type" value="Genomic_DNA"/>
</dbReference>
<evidence type="ECO:0000313" key="2">
    <source>
        <dbReference type="EMBL" id="KAL0167777.1"/>
    </source>
</evidence>
<gene>
    <name evidence="2" type="ORF">M9458_035999</name>
</gene>
<dbReference type="AlphaFoldDB" id="A0ABD0P102"/>